<dbReference type="PANTHER" id="PTHR12993">
    <property type="entry name" value="N-ACETYLGLUCOSAMINYL-PHOSPHATIDYLINOSITOL DE-N-ACETYLASE-RELATED"/>
    <property type="match status" value="1"/>
</dbReference>
<dbReference type="Gene3D" id="3.40.50.10320">
    <property type="entry name" value="LmbE-like"/>
    <property type="match status" value="1"/>
</dbReference>
<dbReference type="PANTHER" id="PTHR12993:SF11">
    <property type="entry name" value="N-ACETYLGLUCOSAMINYL-PHOSPHATIDYLINOSITOL DE-N-ACETYLASE"/>
    <property type="match status" value="1"/>
</dbReference>
<sequence length="206" mass="23118">MRRLVIAPHMDDESLGCGGLLAKHPEDATVLVVTQSGDTRRQEHAKAMEVLGISDFRCLDFDDGTTQQHMTDLVQQLDRVMSDVQPEEIYLPFPSLHQDHIGVYEAGMRSSRLSMSPNHWVPNSVLVYDIAVYDVNLYPSDLRWNVFEALSEEHADLKAAACAAYLSENPGGAHPMNSIKEIAATVGHMRKVEFAEQYALVRQVRR</sequence>
<reference evidence="3" key="1">
    <citation type="submission" date="2016-10" db="EMBL/GenBank/DDBJ databases">
        <authorList>
            <person name="Varghese N."/>
            <person name="Submissions S."/>
        </authorList>
    </citation>
    <scope>NUCLEOTIDE SEQUENCE [LARGE SCALE GENOMIC DNA]</scope>
    <source>
        <strain evidence="3">DSM 22017</strain>
    </source>
</reference>
<dbReference type="OrthoDB" id="116799at2"/>
<dbReference type="RefSeq" id="WP_090967981.1">
    <property type="nucleotide sequence ID" value="NZ_FNRT01000002.1"/>
</dbReference>
<dbReference type="STRING" id="402596.SAMN04489844_0816"/>
<dbReference type="Proteomes" id="UP000198742">
    <property type="component" value="Unassembled WGS sequence"/>
</dbReference>
<protein>
    <submittedName>
        <fullName evidence="2">N-acetylglucosaminyl deacetylase, LmbE family</fullName>
    </submittedName>
</protein>
<gene>
    <name evidence="2" type="ORF">SAMN04489844_0816</name>
</gene>
<dbReference type="SUPFAM" id="SSF102588">
    <property type="entry name" value="LmbE-like"/>
    <property type="match status" value="1"/>
</dbReference>
<evidence type="ECO:0000313" key="3">
    <source>
        <dbReference type="Proteomes" id="UP000198742"/>
    </source>
</evidence>
<organism evidence="2 3">
    <name type="scientific">Nocardioides exalbidus</name>
    <dbReference type="NCBI Taxonomy" id="402596"/>
    <lineage>
        <taxon>Bacteria</taxon>
        <taxon>Bacillati</taxon>
        <taxon>Actinomycetota</taxon>
        <taxon>Actinomycetes</taxon>
        <taxon>Propionibacteriales</taxon>
        <taxon>Nocardioidaceae</taxon>
        <taxon>Nocardioides</taxon>
    </lineage>
</organism>
<evidence type="ECO:0000256" key="1">
    <source>
        <dbReference type="ARBA" id="ARBA00022833"/>
    </source>
</evidence>
<keyword evidence="1" id="KW-0862">Zinc</keyword>
<accession>A0A1H4L9I7</accession>
<dbReference type="InterPro" id="IPR024078">
    <property type="entry name" value="LmbE-like_dom_sf"/>
</dbReference>
<dbReference type="GO" id="GO:0016811">
    <property type="term" value="F:hydrolase activity, acting on carbon-nitrogen (but not peptide) bonds, in linear amides"/>
    <property type="evidence" value="ECO:0007669"/>
    <property type="project" value="TreeGrafter"/>
</dbReference>
<name>A0A1H4L9I7_9ACTN</name>
<dbReference type="EMBL" id="FNRT01000002">
    <property type="protein sequence ID" value="SEB67394.1"/>
    <property type="molecule type" value="Genomic_DNA"/>
</dbReference>
<dbReference type="GO" id="GO:0016137">
    <property type="term" value="P:glycoside metabolic process"/>
    <property type="evidence" value="ECO:0007669"/>
    <property type="project" value="UniProtKB-ARBA"/>
</dbReference>
<dbReference type="AlphaFoldDB" id="A0A1H4L9I7"/>
<dbReference type="Pfam" id="PF02585">
    <property type="entry name" value="PIG-L"/>
    <property type="match status" value="1"/>
</dbReference>
<evidence type="ECO:0000313" key="2">
    <source>
        <dbReference type="EMBL" id="SEB67394.1"/>
    </source>
</evidence>
<keyword evidence="3" id="KW-1185">Reference proteome</keyword>
<dbReference type="InterPro" id="IPR003737">
    <property type="entry name" value="GlcNAc_PI_deacetylase-related"/>
</dbReference>
<proteinExistence type="predicted"/>